<name>A0A0J7N3K4_LASNI</name>
<comment type="caution">
    <text evidence="2">The sequence shown here is derived from an EMBL/GenBank/DDBJ whole genome shotgun (WGS) entry which is preliminary data.</text>
</comment>
<reference evidence="2 3" key="1">
    <citation type="submission" date="2015-04" db="EMBL/GenBank/DDBJ databases">
        <title>Lasius niger genome sequencing.</title>
        <authorList>
            <person name="Konorov E.A."/>
            <person name="Nikitin M.A."/>
            <person name="Kirill M.V."/>
            <person name="Chang P."/>
        </authorList>
    </citation>
    <scope>NUCLEOTIDE SEQUENCE [LARGE SCALE GENOMIC DNA]</scope>
    <source>
        <tissue evidence="2">Whole</tissue>
    </source>
</reference>
<evidence type="ECO:0000313" key="3">
    <source>
        <dbReference type="Proteomes" id="UP000036403"/>
    </source>
</evidence>
<proteinExistence type="predicted"/>
<accession>A0A0J7N3K4</accession>
<feature type="coiled-coil region" evidence="1">
    <location>
        <begin position="52"/>
        <end position="82"/>
    </location>
</feature>
<dbReference type="EMBL" id="LBMM01010736">
    <property type="protein sequence ID" value="KMQ87280.1"/>
    <property type="molecule type" value="Genomic_DNA"/>
</dbReference>
<sequence>MAEDDECIYLTKSDRKAKQKFTSYNFTDRNKKTYKMPSTSEDHFVDTEEVHVNARERDRESLNSMREELERARRDLEVMRTGNAEQQYQQRNAFHQALDNEQVRDRVNTEKIATIISNVQNFNLDIKMPKFRDEFTSNLMKFVEGLENFLK</sequence>
<dbReference type="PaxDb" id="67767-A0A0J7N3K4"/>
<keyword evidence="3" id="KW-1185">Reference proteome</keyword>
<gene>
    <name evidence="2" type="ORF">RF55_13481</name>
</gene>
<protein>
    <submittedName>
        <fullName evidence="2">Protein disaggregation chaperone</fullName>
    </submittedName>
</protein>
<evidence type="ECO:0000313" key="2">
    <source>
        <dbReference type="EMBL" id="KMQ87280.1"/>
    </source>
</evidence>
<evidence type="ECO:0000256" key="1">
    <source>
        <dbReference type="SAM" id="Coils"/>
    </source>
</evidence>
<dbReference type="AlphaFoldDB" id="A0A0J7N3K4"/>
<dbReference type="Proteomes" id="UP000036403">
    <property type="component" value="Unassembled WGS sequence"/>
</dbReference>
<organism evidence="2 3">
    <name type="scientific">Lasius niger</name>
    <name type="common">Black garden ant</name>
    <dbReference type="NCBI Taxonomy" id="67767"/>
    <lineage>
        <taxon>Eukaryota</taxon>
        <taxon>Metazoa</taxon>
        <taxon>Ecdysozoa</taxon>
        <taxon>Arthropoda</taxon>
        <taxon>Hexapoda</taxon>
        <taxon>Insecta</taxon>
        <taxon>Pterygota</taxon>
        <taxon>Neoptera</taxon>
        <taxon>Endopterygota</taxon>
        <taxon>Hymenoptera</taxon>
        <taxon>Apocrita</taxon>
        <taxon>Aculeata</taxon>
        <taxon>Formicoidea</taxon>
        <taxon>Formicidae</taxon>
        <taxon>Formicinae</taxon>
        <taxon>Lasius</taxon>
        <taxon>Lasius</taxon>
    </lineage>
</organism>
<keyword evidence="1" id="KW-0175">Coiled coil</keyword>